<feature type="region of interest" description="Disordered" evidence="1">
    <location>
        <begin position="668"/>
        <end position="687"/>
    </location>
</feature>
<dbReference type="InterPro" id="IPR053244">
    <property type="entry name" value="HDAC_HD_type_1"/>
</dbReference>
<feature type="compositionally biased region" description="Polar residues" evidence="1">
    <location>
        <begin position="1204"/>
        <end position="1222"/>
    </location>
</feature>
<dbReference type="PANTHER" id="PTHR47558:SF1">
    <property type="entry name" value="HISTONE DEACETYLASE HOS3"/>
    <property type="match status" value="1"/>
</dbReference>
<dbReference type="Proteomes" id="UP001590950">
    <property type="component" value="Unassembled WGS sequence"/>
</dbReference>
<reference evidence="3 4" key="1">
    <citation type="submission" date="2024-09" db="EMBL/GenBank/DDBJ databases">
        <title>Rethinking Asexuality: The Enigmatic Case of Functional Sexual Genes in Lepraria (Stereocaulaceae).</title>
        <authorList>
            <person name="Doellman M."/>
            <person name="Sun Y."/>
            <person name="Barcenas-Pena A."/>
            <person name="Lumbsch H.T."/>
            <person name="Grewe F."/>
        </authorList>
    </citation>
    <scope>NUCLEOTIDE SEQUENCE [LARGE SCALE GENOMIC DNA]</scope>
    <source>
        <strain evidence="3 4">Mercado 3170</strain>
    </source>
</reference>
<feature type="compositionally biased region" description="Pro residues" evidence="1">
    <location>
        <begin position="1057"/>
        <end position="1066"/>
    </location>
</feature>
<dbReference type="PANTHER" id="PTHR47558">
    <property type="entry name" value="HISTONE DEACETYLASE HOS3"/>
    <property type="match status" value="1"/>
</dbReference>
<dbReference type="InterPro" id="IPR000286">
    <property type="entry name" value="HDACs"/>
</dbReference>
<dbReference type="SUPFAM" id="SSF52768">
    <property type="entry name" value="Arginase/deacetylase"/>
    <property type="match status" value="1"/>
</dbReference>
<organism evidence="3 4">
    <name type="scientific">Stereocaulon virgatum</name>
    <dbReference type="NCBI Taxonomy" id="373712"/>
    <lineage>
        <taxon>Eukaryota</taxon>
        <taxon>Fungi</taxon>
        <taxon>Dikarya</taxon>
        <taxon>Ascomycota</taxon>
        <taxon>Pezizomycotina</taxon>
        <taxon>Lecanoromycetes</taxon>
        <taxon>OSLEUM clade</taxon>
        <taxon>Lecanoromycetidae</taxon>
        <taxon>Lecanorales</taxon>
        <taxon>Lecanorineae</taxon>
        <taxon>Stereocaulaceae</taxon>
        <taxon>Stereocaulon</taxon>
    </lineage>
</organism>
<comment type="caution">
    <text evidence="3">The sequence shown here is derived from an EMBL/GenBank/DDBJ whole genome shotgun (WGS) entry which is preliminary data.</text>
</comment>
<name>A0ABR3ZZM1_9LECA</name>
<dbReference type="InterPro" id="IPR037138">
    <property type="entry name" value="His_deacetylse_dom_sf"/>
</dbReference>
<gene>
    <name evidence="3" type="ORF">N7G274_010748</name>
</gene>
<feature type="compositionally biased region" description="Polar residues" evidence="1">
    <location>
        <begin position="60"/>
        <end position="113"/>
    </location>
</feature>
<evidence type="ECO:0000313" key="3">
    <source>
        <dbReference type="EMBL" id="KAL2036518.1"/>
    </source>
</evidence>
<dbReference type="InterPro" id="IPR023696">
    <property type="entry name" value="Ureohydrolase_dom_sf"/>
</dbReference>
<feature type="compositionally biased region" description="Low complexity" evidence="1">
    <location>
        <begin position="910"/>
        <end position="923"/>
    </location>
</feature>
<feature type="region of interest" description="Disordered" evidence="1">
    <location>
        <begin position="36"/>
        <end position="153"/>
    </location>
</feature>
<evidence type="ECO:0000259" key="2">
    <source>
        <dbReference type="Pfam" id="PF00850"/>
    </source>
</evidence>
<feature type="compositionally biased region" description="Low complexity" evidence="1">
    <location>
        <begin position="1036"/>
        <end position="1056"/>
    </location>
</feature>
<keyword evidence="4" id="KW-1185">Reference proteome</keyword>
<protein>
    <recommendedName>
        <fullName evidence="2">Histone deacetylase domain-containing protein</fullName>
    </recommendedName>
</protein>
<sequence length="1234" mass="133617">MDQSHCGPLHFSDTTMSQSTNNNRAMLLNDMQSLSLSTPSATAHPPLSSTDALMDPLKRNGNSSPSGLYHSTNSPLRRAPSSCSLGGSDRSATPTISKRASMNSLQGSGTWTPPRSPAFRRISSHLTSSPIPGMGARSTLPPPAEESPQTPVTAASVAHEFFEKELNVHQAGAGSAEEARTIVILQDDCYGHRFSRPRTSRANLSTIVERPERIHASILGLATAYVRLGGRHSEGDAAPHPKRHPSSLPSVPFKIHKTARRLSLKSPAATAIHGAKWMTELSAMCDVAESKLALNGKELSRPSMTDQSNGKITQVKRPEFHEGDLYLCSESLNALEGALGGVCEGVDAVFNERGPNRAFVCIRPPGHHCSADMPSGFCWLNNVHVGIGHAVLTHGLTHAVIIDFDLHHGDGSQSITWAHNSRIGSMPKNTPLSKKTAIGYFSLHDINSYPCETGDEEKVRNASLCIENAHGQTIWNVHLQPWKTEKEFWQLYEEKYSIVLTKARNFLQQHSERLRQAPTHPKPKAAIFLSAGFDASEWESPGMQRHQVNVPTEFYARLTRDVVIMAEEECLGVGGRVISILEGGYSDRALMSGVLSHVSGLASATSSSRLPNLSNGLGLEMGQRLGTLNINEDHVQARVHVQEETFEAFESSWWSLPHLEEIEALTNPPAPAANHKKQRNDGRPTYTSATQSFTAKMISAPQGRRSISGSNNSYHHGGFSIARAPSPPPPAVNWATAAHELSILLVPSDRETRSCKPEDLNAEASRARRDRYSMVGLPADMPVVDPKKMQLRDRRAKPSQHASGDEDRKPVSRGNRRRTFADVSLLAEDIESTTTPPSHTSVGQPLRQARRRSSVASTASSMTIERGSNFSQGSANDAQVRQDLLVIKKSRAPANPRAEAAKTKAIKKQAPAPSVSSVSSTTSNPGNQAIPGQEAGKAPLAEQKDMLNKDLEQLTSGMKKISIKLNVPPKQEYEARETKPKAALRGKAVKSTVAKPMKPVSPAKAKIKPVKEASLPQSAPDEPLKAQQLPPPAWIELAQETLAPAPALPEQLLQPPAQGPMEPPPTSSTTPFEPFKSSLATDVVAAAGAPASHVPDQEEAEAETPRPATQPPMQQQQQNPSSEFSHPETPITAKRTKQDLPIFTSTSPISFNKSNVFNLAVGQALHSNEHAVSHPKPSILQPSLERPTVTGVVAEEVEVPSYSPIPSTTTDLKQEPLSSTSIWDVPETPHPRKP</sequence>
<feature type="compositionally biased region" description="Basic and acidic residues" evidence="1">
    <location>
        <begin position="971"/>
        <end position="980"/>
    </location>
</feature>
<feature type="region of interest" description="Disordered" evidence="1">
    <location>
        <begin position="751"/>
        <end position="876"/>
    </location>
</feature>
<feature type="region of interest" description="Disordered" evidence="1">
    <location>
        <begin position="232"/>
        <end position="251"/>
    </location>
</feature>
<feature type="compositionally biased region" description="Basic and acidic residues" evidence="1">
    <location>
        <begin position="942"/>
        <end position="952"/>
    </location>
</feature>
<evidence type="ECO:0000256" key="1">
    <source>
        <dbReference type="SAM" id="MobiDB-lite"/>
    </source>
</evidence>
<evidence type="ECO:0000313" key="4">
    <source>
        <dbReference type="Proteomes" id="UP001590950"/>
    </source>
</evidence>
<feature type="compositionally biased region" description="Low complexity" evidence="1">
    <location>
        <begin position="1105"/>
        <end position="1120"/>
    </location>
</feature>
<feature type="compositionally biased region" description="Basic and acidic residues" evidence="1">
    <location>
        <begin position="751"/>
        <end position="772"/>
    </location>
</feature>
<dbReference type="PRINTS" id="PR01270">
    <property type="entry name" value="HDASUPER"/>
</dbReference>
<feature type="region of interest" description="Disordered" evidence="1">
    <location>
        <begin position="889"/>
        <end position="1140"/>
    </location>
</feature>
<dbReference type="EMBL" id="JBEFKJ010000072">
    <property type="protein sequence ID" value="KAL2036518.1"/>
    <property type="molecule type" value="Genomic_DNA"/>
</dbReference>
<dbReference type="Pfam" id="PF00850">
    <property type="entry name" value="Hist_deacetyl"/>
    <property type="match status" value="1"/>
</dbReference>
<dbReference type="Gene3D" id="3.40.800.20">
    <property type="entry name" value="Histone deacetylase domain"/>
    <property type="match status" value="1"/>
</dbReference>
<feature type="compositionally biased region" description="Polar residues" evidence="1">
    <location>
        <begin position="36"/>
        <end position="51"/>
    </location>
</feature>
<accession>A0ABR3ZZM1</accession>
<feature type="compositionally biased region" description="Polar residues" evidence="1">
    <location>
        <begin position="832"/>
        <end position="843"/>
    </location>
</feature>
<feature type="domain" description="Histone deacetylase" evidence="2">
    <location>
        <begin position="269"/>
        <end position="600"/>
    </location>
</feature>
<feature type="compositionally biased region" description="Polar residues" evidence="1">
    <location>
        <begin position="862"/>
        <end position="876"/>
    </location>
</feature>
<feature type="region of interest" description="Disordered" evidence="1">
    <location>
        <begin position="1201"/>
        <end position="1234"/>
    </location>
</feature>
<dbReference type="InterPro" id="IPR023801">
    <property type="entry name" value="His_deacetylse_dom"/>
</dbReference>
<feature type="compositionally biased region" description="Low complexity" evidence="1">
    <location>
        <begin position="1067"/>
        <end position="1094"/>
    </location>
</feature>
<dbReference type="CDD" id="cd09998">
    <property type="entry name" value="HDAC_Hos3"/>
    <property type="match status" value="1"/>
</dbReference>
<proteinExistence type="predicted"/>